<dbReference type="PANTHER" id="PTHR11011">
    <property type="entry name" value="MALE STERILITY PROTEIN 2-RELATED"/>
    <property type="match status" value="1"/>
</dbReference>
<dbReference type="InterPro" id="IPR026055">
    <property type="entry name" value="FAR"/>
</dbReference>
<gene>
    <name evidence="2" type="ORF">QH948_07345</name>
</gene>
<dbReference type="Pfam" id="PF12710">
    <property type="entry name" value="HAD"/>
    <property type="match status" value="1"/>
</dbReference>
<dbReference type="SUPFAM" id="SSF51735">
    <property type="entry name" value="NAD(P)-binding Rossmann-fold domains"/>
    <property type="match status" value="1"/>
</dbReference>
<dbReference type="InterPro" id="IPR013120">
    <property type="entry name" value="FAR_NAD-bd"/>
</dbReference>
<dbReference type="Proteomes" id="UP001244136">
    <property type="component" value="Chromosome"/>
</dbReference>
<dbReference type="EMBL" id="CP123967">
    <property type="protein sequence ID" value="WGT45989.1"/>
    <property type="molecule type" value="Genomic_DNA"/>
</dbReference>
<keyword evidence="3" id="KW-1185">Reference proteome</keyword>
<proteinExistence type="predicted"/>
<sequence length="782" mass="86738">MSTPPASTFGTVDGVALHTPPLLEGRIRDLLAGSKIVMTGVTGFIGEQMLWTVLSECPDTTTGVIVRPKGSVTAQQRVASLLKKKIFADLVAEAGSVEQLMADRVQVIPGDLPDVPELPRDTDVLVHCAGDVSFDPPIDQAFRTNVLGARSLLTRLREACSDENGDLTRIPHYVHISTAYTAGRRRGAIPEAAHIHTIDYEAETRAALAMAEHVEARSRTAEQLAVLRKEAEAEHRQAGYLTTSEDTERRRKEWVKAELVKAGTERARSLGWTDVYTFAKALGERVVADLGSEFRVSVVRPAIVESSLRFPYAGWIEGFKMADPIILAYGRGQLPEFPASPDAVIDIIPCDYVVNAIVAVCATRPTVGEPEYYHLSSGARNPLTFRGVYEQVRRYFSEHPYTSGQGSTPLATWTFPGAEPVEKLMWVADKGVKVGNRLLSFAPRGRRTRTWATALDSSRKQLDFLGKYLSLYGEYLQSELHFVDDCTLALHRSLHADDAERFGFDSADFSWDHYLQDVHIPAITDPVKRLEAARKRRNARSTTYRDLKPTEPGTVLAAFDLDGTVMATNVVETYLWARLPELSPLRRAAELARVAAQLPLYLGAERRDRGVFLRSMYRRYAGADLARLEGFVDDRLSPLILDRMSPEAIRRIREHRDAGHTTILLTGVIRPLTRPFEGLFDTIVAAELATDAEGKCTGFLSGPPMVGESRSAWLAHYAQLHGIDLAKSYAYADSHVDYPMLHAVGNPVAVSPDIPLMREAKRKGWSIVEWPEMSPLPRLKMS</sequence>
<dbReference type="RefSeq" id="WP_281143822.1">
    <property type="nucleotide sequence ID" value="NZ_CP123967.1"/>
</dbReference>
<organism evidence="2 3">
    <name type="scientific">Tessaracoccus lacteus</name>
    <dbReference type="NCBI Taxonomy" id="3041766"/>
    <lineage>
        <taxon>Bacteria</taxon>
        <taxon>Bacillati</taxon>
        <taxon>Actinomycetota</taxon>
        <taxon>Actinomycetes</taxon>
        <taxon>Propionibacteriales</taxon>
        <taxon>Propionibacteriaceae</taxon>
        <taxon>Tessaracoccus</taxon>
    </lineage>
</organism>
<dbReference type="Pfam" id="PF07993">
    <property type="entry name" value="NAD_binding_4"/>
    <property type="match status" value="1"/>
</dbReference>
<protein>
    <submittedName>
        <fullName evidence="2">SDR family oxidoreductase</fullName>
    </submittedName>
</protein>
<evidence type="ECO:0000259" key="1">
    <source>
        <dbReference type="Pfam" id="PF07993"/>
    </source>
</evidence>
<dbReference type="InterPro" id="IPR036291">
    <property type="entry name" value="NAD(P)-bd_dom_sf"/>
</dbReference>
<dbReference type="PANTHER" id="PTHR11011:SF45">
    <property type="entry name" value="FATTY ACYL-COA REDUCTASE CG8306-RELATED"/>
    <property type="match status" value="1"/>
</dbReference>
<feature type="domain" description="Thioester reductase (TE)" evidence="1">
    <location>
        <begin position="39"/>
        <end position="357"/>
    </location>
</feature>
<dbReference type="Gene3D" id="3.40.50.1000">
    <property type="entry name" value="HAD superfamily/HAD-like"/>
    <property type="match status" value="1"/>
</dbReference>
<evidence type="ECO:0000313" key="2">
    <source>
        <dbReference type="EMBL" id="WGT45989.1"/>
    </source>
</evidence>
<name>A0ABY8PU63_9ACTN</name>
<dbReference type="Gene3D" id="3.40.50.720">
    <property type="entry name" value="NAD(P)-binding Rossmann-like Domain"/>
    <property type="match status" value="1"/>
</dbReference>
<dbReference type="SUPFAM" id="SSF56784">
    <property type="entry name" value="HAD-like"/>
    <property type="match status" value="1"/>
</dbReference>
<dbReference type="InterPro" id="IPR023214">
    <property type="entry name" value="HAD_sf"/>
</dbReference>
<accession>A0ABY8PU63</accession>
<reference evidence="2 3" key="1">
    <citation type="journal article" date="2008" name="Int. J. Syst. Evol. Microbiol.">
        <title>Tessaracoccus flavescens sp. nov., isolated from marine sediment.</title>
        <authorList>
            <person name="Lee D.W."/>
            <person name="Lee S.D."/>
        </authorList>
    </citation>
    <scope>NUCLEOTIDE SEQUENCE [LARGE SCALE GENOMIC DNA]</scope>
    <source>
        <strain evidence="2 3">T21</strain>
    </source>
</reference>
<evidence type="ECO:0000313" key="3">
    <source>
        <dbReference type="Proteomes" id="UP001244136"/>
    </source>
</evidence>
<dbReference type="Gene3D" id="1.20.1440.100">
    <property type="entry name" value="SG protein - dephosphorylation function"/>
    <property type="match status" value="1"/>
</dbReference>
<dbReference type="InterPro" id="IPR036412">
    <property type="entry name" value="HAD-like_sf"/>
</dbReference>